<evidence type="ECO:0000313" key="2">
    <source>
        <dbReference type="EMBL" id="CAA9285423.1"/>
    </source>
</evidence>
<feature type="non-terminal residue" evidence="2">
    <location>
        <position position="77"/>
    </location>
</feature>
<feature type="region of interest" description="Disordered" evidence="1">
    <location>
        <begin position="1"/>
        <end position="77"/>
    </location>
</feature>
<proteinExistence type="predicted"/>
<dbReference type="AlphaFoldDB" id="A0A6J4JRV4"/>
<sequence length="77" mass="8300">RPPRRRPPSRPGPRRASSCASRSAPPGRDRPSPGPTTSATPPPPGTTATWRSRPSRTPSCWLGTSARRSSPRRPNAH</sequence>
<feature type="compositionally biased region" description="Low complexity" evidence="1">
    <location>
        <begin position="14"/>
        <end position="26"/>
    </location>
</feature>
<protein>
    <submittedName>
        <fullName evidence="2">Uncharacterized protein</fullName>
    </submittedName>
</protein>
<dbReference type="EMBL" id="CADCTS010000011">
    <property type="protein sequence ID" value="CAA9285423.1"/>
    <property type="molecule type" value="Genomic_DNA"/>
</dbReference>
<reference evidence="2" key="1">
    <citation type="submission" date="2020-02" db="EMBL/GenBank/DDBJ databases">
        <authorList>
            <person name="Meier V. D."/>
        </authorList>
    </citation>
    <scope>NUCLEOTIDE SEQUENCE</scope>
    <source>
        <strain evidence="2">AVDCRST_MAG48</strain>
    </source>
</reference>
<gene>
    <name evidence="2" type="ORF">AVDCRST_MAG48-83</name>
</gene>
<feature type="non-terminal residue" evidence="2">
    <location>
        <position position="1"/>
    </location>
</feature>
<accession>A0A6J4JRV4</accession>
<name>A0A6J4JRV4_9ACTN</name>
<organism evidence="2">
    <name type="scientific">uncultured Friedmanniella sp</name>
    <dbReference type="NCBI Taxonomy" id="335381"/>
    <lineage>
        <taxon>Bacteria</taxon>
        <taxon>Bacillati</taxon>
        <taxon>Actinomycetota</taxon>
        <taxon>Actinomycetes</taxon>
        <taxon>Propionibacteriales</taxon>
        <taxon>Nocardioidaceae</taxon>
        <taxon>Friedmanniella</taxon>
        <taxon>environmental samples</taxon>
    </lineage>
</organism>
<evidence type="ECO:0000256" key="1">
    <source>
        <dbReference type="SAM" id="MobiDB-lite"/>
    </source>
</evidence>